<reference evidence="1 2" key="1">
    <citation type="submission" date="2014-08" db="EMBL/GenBank/DDBJ databases">
        <title>Comparative genomics of the Paenibacillus odorifer group.</title>
        <authorList>
            <person name="den Bakker H.C."/>
            <person name="Tsai Y.-C."/>
            <person name="Martin N."/>
            <person name="Korlach J."/>
            <person name="Wiedmann M."/>
        </authorList>
    </citation>
    <scope>NUCLEOTIDE SEQUENCE [LARGE SCALE GENOMIC DNA]</scope>
    <source>
        <strain evidence="1 2">DSM 1735</strain>
    </source>
</reference>
<organism evidence="1 2">
    <name type="scientific">Paenibacillus durus</name>
    <name type="common">Paenibacillus azotofixans</name>
    <dbReference type="NCBI Taxonomy" id="44251"/>
    <lineage>
        <taxon>Bacteria</taxon>
        <taxon>Bacillati</taxon>
        <taxon>Bacillota</taxon>
        <taxon>Bacilli</taxon>
        <taxon>Bacillales</taxon>
        <taxon>Paenibacillaceae</taxon>
        <taxon>Paenibacillus</taxon>
    </lineage>
</organism>
<dbReference type="eggNOG" id="ENOG5033BZG">
    <property type="taxonomic scope" value="Bacteria"/>
</dbReference>
<dbReference type="KEGG" id="pdu:PDUR_15190"/>
<dbReference type="STRING" id="44251.PDUR_15190"/>
<evidence type="ECO:0000313" key="1">
    <source>
        <dbReference type="EMBL" id="AIQ13111.1"/>
    </source>
</evidence>
<dbReference type="Pfam" id="PF25846">
    <property type="entry name" value="YmzB"/>
    <property type="match status" value="1"/>
</dbReference>
<evidence type="ECO:0000313" key="2">
    <source>
        <dbReference type="Proteomes" id="UP000029409"/>
    </source>
</evidence>
<gene>
    <name evidence="1" type="ORF">PDUR_15190</name>
</gene>
<dbReference type="EMBL" id="CP009288">
    <property type="protein sequence ID" value="AIQ13111.1"/>
    <property type="molecule type" value="Genomic_DNA"/>
</dbReference>
<accession>A0A089HMB5</accession>
<dbReference type="OrthoDB" id="2613420at2"/>
<keyword evidence="2" id="KW-1185">Reference proteome</keyword>
<dbReference type="AlphaFoldDB" id="A0A089HMB5"/>
<proteinExistence type="predicted"/>
<protein>
    <submittedName>
        <fullName evidence="1">Uncharacterized protein</fullName>
    </submittedName>
</protein>
<dbReference type="RefSeq" id="WP_042206913.1">
    <property type="nucleotide sequence ID" value="NZ_CP009288.1"/>
</dbReference>
<dbReference type="Proteomes" id="UP000029409">
    <property type="component" value="Chromosome"/>
</dbReference>
<name>A0A089HMB5_PAEDU</name>
<sequence>MEEHVQMLADWLNGHTGGTIVIEKQEMEDRDKVYFKLDRVDYRNADDVVDHYLDNALILHGTGSTMNADGDLVPLPLQSFEIAVTGLAFASADEKRVQAQTERAKYTFTLE</sequence>
<dbReference type="InterPro" id="IPR058926">
    <property type="entry name" value="YmzB-like"/>
</dbReference>